<dbReference type="GO" id="GO:0000166">
    <property type="term" value="F:nucleotide binding"/>
    <property type="evidence" value="ECO:0007669"/>
    <property type="project" value="UniProtKB-KW"/>
</dbReference>
<dbReference type="OrthoDB" id="1915375at2759"/>
<reference evidence="7" key="1">
    <citation type="submission" date="2021-06" db="EMBL/GenBank/DDBJ databases">
        <authorList>
            <person name="Kallberg Y."/>
            <person name="Tangrot J."/>
            <person name="Rosling A."/>
        </authorList>
    </citation>
    <scope>NUCLEOTIDE SEQUENCE</scope>
    <source>
        <strain evidence="7">AZ414A</strain>
    </source>
</reference>
<evidence type="ECO:0000259" key="6">
    <source>
        <dbReference type="PROSITE" id="PS51084"/>
    </source>
</evidence>
<dbReference type="Pfam" id="PF11969">
    <property type="entry name" value="DcpS_C"/>
    <property type="match status" value="1"/>
</dbReference>
<evidence type="ECO:0000313" key="8">
    <source>
        <dbReference type="Proteomes" id="UP000789706"/>
    </source>
</evidence>
<evidence type="ECO:0000256" key="1">
    <source>
        <dbReference type="ARBA" id="ARBA00022741"/>
    </source>
</evidence>
<dbReference type="SUPFAM" id="SSF54197">
    <property type="entry name" value="HIT-like"/>
    <property type="match status" value="1"/>
</dbReference>
<dbReference type="PRINTS" id="PR00332">
    <property type="entry name" value="HISTRIAD"/>
</dbReference>
<dbReference type="EMBL" id="CAJVPK010000111">
    <property type="protein sequence ID" value="CAG8451191.1"/>
    <property type="molecule type" value="Genomic_DNA"/>
</dbReference>
<dbReference type="PANTHER" id="PTHR12486">
    <property type="entry name" value="APRATAXIN-RELATED"/>
    <property type="match status" value="1"/>
</dbReference>
<accession>A0A9N8YT73</accession>
<protein>
    <submittedName>
        <fullName evidence="7">5612_t:CDS:1</fullName>
    </submittedName>
</protein>
<evidence type="ECO:0000256" key="2">
    <source>
        <dbReference type="ARBA" id="ARBA00022801"/>
    </source>
</evidence>
<dbReference type="PROSITE" id="PS51084">
    <property type="entry name" value="HIT_2"/>
    <property type="match status" value="1"/>
</dbReference>
<dbReference type="InterPro" id="IPR011146">
    <property type="entry name" value="HIT-like"/>
</dbReference>
<sequence>MSTTTTYTTTFSIAVVSWQIASGNNPSTTLLYNDESVVAFDDISPAAEYHFLVIPKKHIKNINEFKKDDVELVKKMKEIGLRIISEKLGESKSSITSTEYLIGFVSPPFNTVPHVHMHVFTKPITCWWPRSMTFGNWIFKNVDEFIDEIDN</sequence>
<feature type="active site" description="Tele-AMP-histidine intermediate" evidence="3">
    <location>
        <position position="116"/>
    </location>
</feature>
<name>A0A9N8YT73_9GLOM</name>
<dbReference type="InterPro" id="IPR036265">
    <property type="entry name" value="HIT-like_sf"/>
</dbReference>
<dbReference type="AlphaFoldDB" id="A0A9N8YT73"/>
<feature type="short sequence motif" description="Histidine triad motif" evidence="4 5">
    <location>
        <begin position="114"/>
        <end position="118"/>
    </location>
</feature>
<gene>
    <name evidence="7" type="ORF">DEBURN_LOCUS2147</name>
</gene>
<comment type="caution">
    <text evidence="7">The sequence shown here is derived from an EMBL/GenBank/DDBJ whole genome shotgun (WGS) entry which is preliminary data.</text>
</comment>
<evidence type="ECO:0000313" key="7">
    <source>
        <dbReference type="EMBL" id="CAG8451191.1"/>
    </source>
</evidence>
<dbReference type="Gene3D" id="3.30.428.10">
    <property type="entry name" value="HIT-like"/>
    <property type="match status" value="1"/>
</dbReference>
<organism evidence="7 8">
    <name type="scientific">Diversispora eburnea</name>
    <dbReference type="NCBI Taxonomy" id="1213867"/>
    <lineage>
        <taxon>Eukaryota</taxon>
        <taxon>Fungi</taxon>
        <taxon>Fungi incertae sedis</taxon>
        <taxon>Mucoromycota</taxon>
        <taxon>Glomeromycotina</taxon>
        <taxon>Glomeromycetes</taxon>
        <taxon>Diversisporales</taxon>
        <taxon>Diversisporaceae</taxon>
        <taxon>Diversispora</taxon>
    </lineage>
</organism>
<keyword evidence="2" id="KW-0378">Hydrolase</keyword>
<evidence type="ECO:0000256" key="3">
    <source>
        <dbReference type="PIRSR" id="PIRSR601310-1"/>
    </source>
</evidence>
<evidence type="ECO:0000256" key="4">
    <source>
        <dbReference type="PIRSR" id="PIRSR601310-3"/>
    </source>
</evidence>
<feature type="domain" description="HIT" evidence="6">
    <location>
        <begin position="16"/>
        <end position="134"/>
    </location>
</feature>
<dbReference type="GO" id="GO:0016787">
    <property type="term" value="F:hydrolase activity"/>
    <property type="evidence" value="ECO:0007669"/>
    <property type="project" value="UniProtKB-KW"/>
</dbReference>
<keyword evidence="8" id="KW-1185">Reference proteome</keyword>
<keyword evidence="1" id="KW-0547">Nucleotide-binding</keyword>
<dbReference type="Proteomes" id="UP000789706">
    <property type="component" value="Unassembled WGS sequence"/>
</dbReference>
<dbReference type="PANTHER" id="PTHR12486:SF5">
    <property type="entry name" value="ADENOSINE 5'-MONOPHOSPHORAMIDASE HINT3"/>
    <property type="match status" value="1"/>
</dbReference>
<dbReference type="InterPro" id="IPR001310">
    <property type="entry name" value="Histidine_triad_HIT"/>
</dbReference>
<proteinExistence type="predicted"/>
<evidence type="ECO:0000256" key="5">
    <source>
        <dbReference type="PROSITE-ProRule" id="PRU00464"/>
    </source>
</evidence>